<protein>
    <recommendedName>
        <fullName evidence="3">DUF4371 domain-containing protein</fullName>
    </recommendedName>
</protein>
<dbReference type="AlphaFoldDB" id="A0A6A4WT86"/>
<keyword evidence="2" id="KW-1185">Reference proteome</keyword>
<accession>A0A6A4WT86</accession>
<proteinExistence type="predicted"/>
<evidence type="ECO:0008006" key="3">
    <source>
        <dbReference type="Google" id="ProtNLM"/>
    </source>
</evidence>
<sequence length="372" mass="40953">MYTSSVIQNELIDLIGTLVQESIVDRINSSQAGACFSILVDETTDINHGTAKSVCPPGNLTSVAFEGLDVALQDPEDTEAAVQHEQWELAYQVAMDEPPLPAAVVEDDPLPGGATAAAPSTPELGVEREALAFVAVLQLSHPIPQAEQARTFFPKMVAMQDKIHRCRSTLPTLMTRSRSPMPNPAVRGVPLRLCAEQIHRCRSTLPTLMTRSRSPMPNPAVRGVPLRLCAEQIHRCRSTLPTLMTRSRSPMPNPAVREVPLRLCAEQEEAKRVDMVADALNTIREVTTILKTTKRRKLFEEHAMESEGDECAGAASPRRPGIDCGEVRKGTEVLLETLAKRRETGFDDVWKSCEDLISKLDVDIDPPRQRSL</sequence>
<gene>
    <name evidence="1" type="ORF">FJT64_020305</name>
</gene>
<dbReference type="Proteomes" id="UP000440578">
    <property type="component" value="Unassembled WGS sequence"/>
</dbReference>
<reference evidence="1 2" key="1">
    <citation type="submission" date="2019-07" db="EMBL/GenBank/DDBJ databases">
        <title>Draft genome assembly of a fouling barnacle, Amphibalanus amphitrite (Darwin, 1854): The first reference genome for Thecostraca.</title>
        <authorList>
            <person name="Kim W."/>
        </authorList>
    </citation>
    <scope>NUCLEOTIDE SEQUENCE [LARGE SCALE GENOMIC DNA]</scope>
    <source>
        <strain evidence="1">SNU_AA5</strain>
        <tissue evidence="1">Soma without cirri and trophi</tissue>
    </source>
</reference>
<evidence type="ECO:0000313" key="2">
    <source>
        <dbReference type="Proteomes" id="UP000440578"/>
    </source>
</evidence>
<comment type="caution">
    <text evidence="1">The sequence shown here is derived from an EMBL/GenBank/DDBJ whole genome shotgun (WGS) entry which is preliminary data.</text>
</comment>
<dbReference type="EMBL" id="VIIS01000484">
    <property type="protein sequence ID" value="KAF0308469.1"/>
    <property type="molecule type" value="Genomic_DNA"/>
</dbReference>
<name>A0A6A4WT86_AMPAM</name>
<organism evidence="1 2">
    <name type="scientific">Amphibalanus amphitrite</name>
    <name type="common">Striped barnacle</name>
    <name type="synonym">Balanus amphitrite</name>
    <dbReference type="NCBI Taxonomy" id="1232801"/>
    <lineage>
        <taxon>Eukaryota</taxon>
        <taxon>Metazoa</taxon>
        <taxon>Ecdysozoa</taxon>
        <taxon>Arthropoda</taxon>
        <taxon>Crustacea</taxon>
        <taxon>Multicrustacea</taxon>
        <taxon>Cirripedia</taxon>
        <taxon>Thoracica</taxon>
        <taxon>Thoracicalcarea</taxon>
        <taxon>Balanomorpha</taxon>
        <taxon>Balanoidea</taxon>
        <taxon>Balanidae</taxon>
        <taxon>Amphibalaninae</taxon>
        <taxon>Amphibalanus</taxon>
    </lineage>
</organism>
<evidence type="ECO:0000313" key="1">
    <source>
        <dbReference type="EMBL" id="KAF0308469.1"/>
    </source>
</evidence>